<dbReference type="SUPFAM" id="SSF103247">
    <property type="entry name" value="TT1751-like"/>
    <property type="match status" value="1"/>
</dbReference>
<dbReference type="HOGENOM" id="CLU_126998_2_0_7"/>
<dbReference type="InterPro" id="IPR016796">
    <property type="entry name" value="UCP021774"/>
</dbReference>
<dbReference type="InterPro" id="IPR035923">
    <property type="entry name" value="TT1751-like_sf"/>
</dbReference>
<reference evidence="2 3" key="2">
    <citation type="journal article" date="2012" name="BMC Genomics">
        <title>Comparative genomic analysis of Geobacter sulfurreducens KN400, a strain with enhanced capacity for extracellular electron transfer and electricity production.</title>
        <authorList>
            <person name="Butler J.E."/>
            <person name="Young N.D."/>
            <person name="Aklujkar M."/>
            <person name="Lovley D.R."/>
        </authorList>
    </citation>
    <scope>NUCLEOTIDE SEQUENCE [LARGE SCALE GENOMIC DNA]</scope>
    <source>
        <strain evidence="3">ATCC 51573 / DSM 12127 / PCA</strain>
    </source>
</reference>
<dbReference type="EMBL" id="AE017180">
    <property type="protein sequence ID" value="AAR35522.1"/>
    <property type="molecule type" value="Genomic_DNA"/>
</dbReference>
<organism evidence="2 3">
    <name type="scientific">Geobacter sulfurreducens (strain ATCC 51573 / DSM 12127 / PCA)</name>
    <dbReference type="NCBI Taxonomy" id="243231"/>
    <lineage>
        <taxon>Bacteria</taxon>
        <taxon>Pseudomonadati</taxon>
        <taxon>Thermodesulfobacteriota</taxon>
        <taxon>Desulfuromonadia</taxon>
        <taxon>Geobacterales</taxon>
        <taxon>Geobacteraceae</taxon>
        <taxon>Geobacter</taxon>
    </lineage>
</organism>
<keyword evidence="3" id="KW-1185">Reference proteome</keyword>
<dbReference type="PIRSF" id="PIRSF021774">
    <property type="entry name" value="UCP021774"/>
    <property type="match status" value="1"/>
</dbReference>
<dbReference type="Proteomes" id="UP000000577">
    <property type="component" value="Chromosome"/>
</dbReference>
<dbReference type="PANTHER" id="PTHR38342:SF1">
    <property type="entry name" value="SLR5037 PROTEIN"/>
    <property type="match status" value="1"/>
</dbReference>
<dbReference type="AlphaFoldDB" id="Q74B95"/>
<dbReference type="eggNOG" id="COG3439">
    <property type="taxonomic scope" value="Bacteria"/>
</dbReference>
<dbReference type="KEGG" id="gsu:GSU2146"/>
<feature type="domain" description="DUF302" evidence="1">
    <location>
        <begin position="36"/>
        <end position="97"/>
    </location>
</feature>
<evidence type="ECO:0000313" key="3">
    <source>
        <dbReference type="Proteomes" id="UP000000577"/>
    </source>
</evidence>
<dbReference type="OrthoDB" id="9791067at2"/>
<dbReference type="Pfam" id="PF03625">
    <property type="entry name" value="DUF302"/>
    <property type="match status" value="1"/>
</dbReference>
<protein>
    <recommendedName>
        <fullName evidence="1">DUF302 domain-containing protein</fullName>
    </recommendedName>
</protein>
<name>Q74B95_GEOSL</name>
<dbReference type="EnsemblBacteria" id="AAR35522">
    <property type="protein sequence ID" value="AAR35522"/>
    <property type="gene ID" value="GSU2146"/>
</dbReference>
<dbReference type="InterPro" id="IPR005180">
    <property type="entry name" value="DUF302"/>
</dbReference>
<evidence type="ECO:0000313" key="2">
    <source>
        <dbReference type="EMBL" id="AAR35522.1"/>
    </source>
</evidence>
<dbReference type="RefSeq" id="WP_010942790.1">
    <property type="nucleotide sequence ID" value="NC_002939.5"/>
</dbReference>
<gene>
    <name evidence="2" type="ordered locus">GSU2146</name>
</gene>
<dbReference type="InParanoid" id="Q74B95"/>
<dbReference type="CDD" id="cd14797">
    <property type="entry name" value="DUF302"/>
    <property type="match status" value="1"/>
</dbReference>
<sequence length="128" mass="14329">MKRFEITVKSEKSFDQAVSAIEEKAAEKGFRVLHTHDVAKTLTEKGFAREPLKIVEICNAKYASQVLEKDVRIALMLPCPISIYEQKGETFISTMLPTAIVDFFPEAGIETLASDVERIVLDIINLAK</sequence>
<proteinExistence type="predicted"/>
<dbReference type="STRING" id="243231.GSU2146"/>
<evidence type="ECO:0000259" key="1">
    <source>
        <dbReference type="Pfam" id="PF03625"/>
    </source>
</evidence>
<dbReference type="SMR" id="Q74B95"/>
<dbReference type="PANTHER" id="PTHR38342">
    <property type="entry name" value="SLR5037 PROTEIN"/>
    <property type="match status" value="1"/>
</dbReference>
<dbReference type="PATRIC" id="fig|243231.5.peg.2178"/>
<dbReference type="Gene3D" id="3.30.310.70">
    <property type="entry name" value="TT1751-like domain"/>
    <property type="match status" value="1"/>
</dbReference>
<accession>Q74B95</accession>
<reference evidence="2 3" key="1">
    <citation type="journal article" date="2003" name="Science">
        <title>Genome of Geobacter sulfurreducens: metal reduction in subsurface environments.</title>
        <authorList>
            <person name="Methe B.A."/>
            <person name="Nelson K.E."/>
            <person name="Eisen J.A."/>
            <person name="Paulsen I.T."/>
            <person name="Nelson W."/>
            <person name="Heidelberg J.F."/>
            <person name="Wu D."/>
            <person name="Wu M."/>
            <person name="Ward N."/>
            <person name="Beanan M.J."/>
            <person name="Dodson R.J."/>
            <person name="Madupu R."/>
            <person name="Brinkac L.M."/>
            <person name="Daugherty S.C."/>
            <person name="DeBoy R.T."/>
            <person name="Durkin A.S."/>
            <person name="Gwinn M."/>
            <person name="Kolonay J.F."/>
            <person name="Sullivan S.A."/>
            <person name="Haft D.H."/>
            <person name="Selengut J."/>
            <person name="Davidsen T.M."/>
            <person name="Zafar N."/>
            <person name="White O."/>
            <person name="Tran B."/>
            <person name="Romero C."/>
            <person name="Forberger H.A."/>
            <person name="Weidman J."/>
            <person name="Khouri H."/>
            <person name="Feldblyum T.V."/>
            <person name="Utterback T.R."/>
            <person name="Van Aken S.E."/>
            <person name="Lovley D.R."/>
            <person name="Fraser C.M."/>
        </authorList>
    </citation>
    <scope>NUCLEOTIDE SEQUENCE [LARGE SCALE GENOMIC DNA]</scope>
    <source>
        <strain evidence="3">ATCC 51573 / DSM 12127 / PCA</strain>
    </source>
</reference>